<dbReference type="OrthoDB" id="7283437at2"/>
<dbReference type="InterPro" id="IPR036927">
    <property type="entry name" value="Cyt_c_oxase-like_su1_sf"/>
</dbReference>
<dbReference type="InterPro" id="IPR023616">
    <property type="entry name" value="Cyt_c_oxase-like_su1_dom"/>
</dbReference>
<keyword evidence="4" id="KW-1185">Reference proteome</keyword>
<evidence type="ECO:0000259" key="2">
    <source>
        <dbReference type="PROSITE" id="PS50855"/>
    </source>
</evidence>
<keyword evidence="1" id="KW-0472">Membrane</keyword>
<feature type="transmembrane region" description="Helical" evidence="1">
    <location>
        <begin position="327"/>
        <end position="347"/>
    </location>
</feature>
<feature type="transmembrane region" description="Helical" evidence="1">
    <location>
        <begin position="255"/>
        <end position="276"/>
    </location>
</feature>
<dbReference type="STRING" id="1539051.AL01_00270"/>
<feature type="transmembrane region" description="Helical" evidence="1">
    <location>
        <begin position="121"/>
        <end position="140"/>
    </location>
</feature>
<sequence>MNVTGWQNRVTSGPLFQRASSFHRGGSGGAFFLLALFAGMLGGVMGLPFLHVHPSAGVVVSHAVLMTFYVVAPVFLGGMAQWFLPDLLKGEGMALPSATRIGFGVLAVGAFLLPVMPYGGLALWSIGVLALAFNVVATVLEMRSIPFRSFPPLVWAFLANALSMLVIAPVLLAFLLRGGLAGAGPDALLSVLRGTVEMTLLSVPSLGIIIAALLPKQTEQGWVPRCAPYAFGIMGLVPVLFWADHLFGELPSSAYKASLTVGLVLPCLALLVAFARDLWRVALPSGPAAGWASGGLVLLLAGWAAMLTEPLWAGGSVQPGAFMLGAAGHQLVMFGSLLALSAAFYGWCGVRLASHGRFFAVFGMAHALVTFAGALCSVLPQLVLPATLLMGGSLLMFALPAGMVWYGMLVERAQEVTGLLRKQ</sequence>
<gene>
    <name evidence="3" type="ORF">AL01_00270</name>
</gene>
<reference evidence="3 4" key="1">
    <citation type="journal article" date="2016" name="PLoS ONE">
        <title>Whole-Genome Sequence Analysis of Bombella intestini LMG 28161T, a Novel Acetic Acid Bacterium Isolated from the Crop of a Red-Tailed Bumble Bee, Bombus lapidarius.</title>
        <authorList>
            <person name="Li L."/>
            <person name="Illeghems K."/>
            <person name="Van Kerrebroeck S."/>
            <person name="Borremans W."/>
            <person name="Cleenwerck I."/>
            <person name="Smagghe G."/>
            <person name="De Vuyst L."/>
            <person name="Vandamme P."/>
        </authorList>
    </citation>
    <scope>NUCLEOTIDE SEQUENCE [LARGE SCALE GENOMIC DNA]</scope>
    <source>
        <strain evidence="3 4">R-52487</strain>
    </source>
</reference>
<feature type="transmembrane region" description="Helical" evidence="1">
    <location>
        <begin position="97"/>
        <end position="115"/>
    </location>
</feature>
<feature type="transmembrane region" description="Helical" evidence="1">
    <location>
        <begin position="56"/>
        <end position="76"/>
    </location>
</feature>
<feature type="transmembrane region" description="Helical" evidence="1">
    <location>
        <begin position="152"/>
        <end position="176"/>
    </location>
</feature>
<dbReference type="GO" id="GO:0004129">
    <property type="term" value="F:cytochrome-c oxidase activity"/>
    <property type="evidence" value="ECO:0007669"/>
    <property type="project" value="InterPro"/>
</dbReference>
<keyword evidence="1" id="KW-1133">Transmembrane helix</keyword>
<organism evidence="3 4">
    <name type="scientific">Bombella intestini</name>
    <dbReference type="NCBI Taxonomy" id="1539051"/>
    <lineage>
        <taxon>Bacteria</taxon>
        <taxon>Pseudomonadati</taxon>
        <taxon>Pseudomonadota</taxon>
        <taxon>Alphaproteobacteria</taxon>
        <taxon>Acetobacterales</taxon>
        <taxon>Acetobacteraceae</taxon>
        <taxon>Bombella</taxon>
    </lineage>
</organism>
<keyword evidence="1" id="KW-0812">Transmembrane</keyword>
<dbReference type="SUPFAM" id="SSF81442">
    <property type="entry name" value="Cytochrome c oxidase subunit I-like"/>
    <property type="match status" value="1"/>
</dbReference>
<dbReference type="PROSITE" id="PS50855">
    <property type="entry name" value="COX1"/>
    <property type="match status" value="1"/>
</dbReference>
<feature type="transmembrane region" description="Helical" evidence="1">
    <location>
        <begin position="196"/>
        <end position="214"/>
    </location>
</feature>
<feature type="domain" description="Cytochrome oxidase subunit I profile" evidence="2">
    <location>
        <begin position="58"/>
        <end position="384"/>
    </location>
</feature>
<accession>A0A1S8GQX4</accession>
<name>A0A1S8GQX4_9PROT</name>
<dbReference type="EMBL" id="JATM01000001">
    <property type="protein sequence ID" value="OOL19469.1"/>
    <property type="molecule type" value="Genomic_DNA"/>
</dbReference>
<feature type="transmembrane region" description="Helical" evidence="1">
    <location>
        <begin position="30"/>
        <end position="50"/>
    </location>
</feature>
<feature type="transmembrane region" description="Helical" evidence="1">
    <location>
        <begin position="359"/>
        <end position="380"/>
    </location>
</feature>
<feature type="transmembrane region" description="Helical" evidence="1">
    <location>
        <begin position="226"/>
        <end position="243"/>
    </location>
</feature>
<dbReference type="Gene3D" id="1.20.210.10">
    <property type="entry name" value="Cytochrome c oxidase-like, subunit I domain"/>
    <property type="match status" value="1"/>
</dbReference>
<evidence type="ECO:0000256" key="1">
    <source>
        <dbReference type="SAM" id="Phobius"/>
    </source>
</evidence>
<comment type="caution">
    <text evidence="3">The sequence shown here is derived from an EMBL/GenBank/DDBJ whole genome shotgun (WGS) entry which is preliminary data.</text>
</comment>
<evidence type="ECO:0000313" key="4">
    <source>
        <dbReference type="Proteomes" id="UP000200980"/>
    </source>
</evidence>
<feature type="transmembrane region" description="Helical" evidence="1">
    <location>
        <begin position="288"/>
        <end position="307"/>
    </location>
</feature>
<evidence type="ECO:0000313" key="3">
    <source>
        <dbReference type="EMBL" id="OOL19469.1"/>
    </source>
</evidence>
<feature type="transmembrane region" description="Helical" evidence="1">
    <location>
        <begin position="386"/>
        <end position="406"/>
    </location>
</feature>
<proteinExistence type="predicted"/>
<dbReference type="AlphaFoldDB" id="A0A1S8GQX4"/>
<protein>
    <recommendedName>
        <fullName evidence="2">Cytochrome oxidase subunit I profile domain-containing protein</fullName>
    </recommendedName>
</protein>
<dbReference type="RefSeq" id="WP_077395292.1">
    <property type="nucleotide sequence ID" value="NZ_JATM01000001.1"/>
</dbReference>
<dbReference type="Proteomes" id="UP000200980">
    <property type="component" value="Unassembled WGS sequence"/>
</dbReference>